<dbReference type="InterPro" id="IPR000653">
    <property type="entry name" value="DegT/StrS_aminotransferase"/>
</dbReference>
<gene>
    <name evidence="4" type="ordered locus">Veis_4858</name>
</gene>
<dbReference type="InterPro" id="IPR015424">
    <property type="entry name" value="PyrdxlP-dep_Trfase"/>
</dbReference>
<feature type="active site" description="Proton acceptor" evidence="1">
    <location>
        <position position="220"/>
    </location>
</feature>
<dbReference type="Gene3D" id="3.90.1150.10">
    <property type="entry name" value="Aspartate Aminotransferase, domain 1"/>
    <property type="match status" value="1"/>
</dbReference>
<dbReference type="GO" id="GO:0000271">
    <property type="term" value="P:polysaccharide biosynthetic process"/>
    <property type="evidence" value="ECO:0007669"/>
    <property type="project" value="TreeGrafter"/>
</dbReference>
<dbReference type="PANTHER" id="PTHR30244:SF30">
    <property type="entry name" value="BLR5990 PROTEIN"/>
    <property type="match status" value="1"/>
</dbReference>
<keyword evidence="4" id="KW-0032">Aminotransferase</keyword>
<proteinExistence type="inferred from homology"/>
<dbReference type="InterPro" id="IPR026385">
    <property type="entry name" value="LegC-like"/>
</dbReference>
<dbReference type="GeneID" id="76463122"/>
<evidence type="ECO:0000313" key="4">
    <source>
        <dbReference type="EMBL" id="ABM60548.1"/>
    </source>
</evidence>
<name>A1WSE1_VEREI</name>
<evidence type="ECO:0000256" key="2">
    <source>
        <dbReference type="PIRSR" id="PIRSR000390-2"/>
    </source>
</evidence>
<keyword evidence="4" id="KW-0808">Transferase</keyword>
<dbReference type="Proteomes" id="UP000000374">
    <property type="component" value="Chromosome"/>
</dbReference>
<comment type="similarity">
    <text evidence="3">Belongs to the DegT/DnrJ/EryC1 family.</text>
</comment>
<dbReference type="CDD" id="cd00616">
    <property type="entry name" value="AHBA_syn"/>
    <property type="match status" value="1"/>
</dbReference>
<dbReference type="GO" id="GO:0030170">
    <property type="term" value="F:pyridoxal phosphate binding"/>
    <property type="evidence" value="ECO:0007669"/>
    <property type="project" value="TreeGrafter"/>
</dbReference>
<dbReference type="GO" id="GO:0008483">
    <property type="term" value="F:transaminase activity"/>
    <property type="evidence" value="ECO:0007669"/>
    <property type="project" value="UniProtKB-KW"/>
</dbReference>
<dbReference type="AlphaFoldDB" id="A1WSE1"/>
<dbReference type="PIRSF" id="PIRSF000390">
    <property type="entry name" value="PLP_StrS"/>
    <property type="match status" value="1"/>
</dbReference>
<dbReference type="Gene3D" id="3.40.640.10">
    <property type="entry name" value="Type I PLP-dependent aspartate aminotransferase-like (Major domain)"/>
    <property type="match status" value="1"/>
</dbReference>
<protein>
    <submittedName>
        <fullName evidence="4">DegT/DnrJ/EryC1/StrS aminotransferase</fullName>
    </submittedName>
</protein>
<dbReference type="InterPro" id="IPR015422">
    <property type="entry name" value="PyrdxlP-dep_Trfase_small"/>
</dbReference>
<feature type="modified residue" description="N6-(pyridoxal phosphate)lysine" evidence="2">
    <location>
        <position position="220"/>
    </location>
</feature>
<evidence type="ECO:0000313" key="5">
    <source>
        <dbReference type="Proteomes" id="UP000000374"/>
    </source>
</evidence>
<dbReference type="PANTHER" id="PTHR30244">
    <property type="entry name" value="TRANSAMINASE"/>
    <property type="match status" value="1"/>
</dbReference>
<evidence type="ECO:0000256" key="1">
    <source>
        <dbReference type="PIRSR" id="PIRSR000390-1"/>
    </source>
</evidence>
<keyword evidence="2 3" id="KW-0663">Pyridoxal phosphate</keyword>
<dbReference type="NCBIfam" id="TIGR04181">
    <property type="entry name" value="NHT_00031"/>
    <property type="match status" value="1"/>
</dbReference>
<dbReference type="SUPFAM" id="SSF53383">
    <property type="entry name" value="PLP-dependent transferases"/>
    <property type="match status" value="1"/>
</dbReference>
<evidence type="ECO:0000256" key="3">
    <source>
        <dbReference type="RuleBase" id="RU004508"/>
    </source>
</evidence>
<dbReference type="HOGENOM" id="CLU_033332_2_1_4"/>
<dbReference type="InterPro" id="IPR015421">
    <property type="entry name" value="PyrdxlP-dep_Trfase_major"/>
</dbReference>
<dbReference type="EMBL" id="CP000542">
    <property type="protein sequence ID" value="ABM60548.1"/>
    <property type="molecule type" value="Genomic_DNA"/>
</dbReference>
<dbReference type="RefSeq" id="WP_011812526.1">
    <property type="nucleotide sequence ID" value="NC_008786.1"/>
</dbReference>
<accession>A1WSE1</accession>
<dbReference type="KEGG" id="vei:Veis_4858"/>
<dbReference type="OrthoDB" id="9804264at2"/>
<sequence length="395" mass="42102">MTRNATSSEIIAAISAVVGDAPRPIALHEPLFAGNENAYVKSCIDTGWVSSVGAFVNRFESDLAAFCGARRALVMVNGTCALHAALMLSGVQAGDEVLIPALTFVATANAVVHAGAVPHFVDVEESSLGVDPVALRAHLQRIARQQSGQTLNRLTGRPIRALMPVHVFGHPCQLGELAAIAREWGLQLIEDATEALGATLDGRPVGDGRHTAVFSFNGNKIITTGGGGAVTTNDEEGYQRLKHLTTAAKQPHAWAFLHDQVGYNYRMPNLNAALGCAQLEQAPRFLAAKRALAAAYARAFAGLGGLRILPSPPGTESNYWLVTLLAESADQAWLDATLHALHDAGLHCRPVWQPLHLLPMYRQHPRSPLTRAESLAQRIISLPSGVRLGLPLLPA</sequence>
<dbReference type="STRING" id="391735.Veis_4858"/>
<dbReference type="Pfam" id="PF01041">
    <property type="entry name" value="DegT_DnrJ_EryC1"/>
    <property type="match status" value="1"/>
</dbReference>
<reference evidence="5" key="1">
    <citation type="submission" date="2006-12" db="EMBL/GenBank/DDBJ databases">
        <title>Complete sequence of chromosome 1 of Verminephrobacter eiseniae EF01-2.</title>
        <authorList>
            <person name="Copeland A."/>
            <person name="Lucas S."/>
            <person name="Lapidus A."/>
            <person name="Barry K."/>
            <person name="Detter J.C."/>
            <person name="Glavina del Rio T."/>
            <person name="Dalin E."/>
            <person name="Tice H."/>
            <person name="Pitluck S."/>
            <person name="Chertkov O."/>
            <person name="Brettin T."/>
            <person name="Bruce D."/>
            <person name="Han C."/>
            <person name="Tapia R."/>
            <person name="Gilna P."/>
            <person name="Schmutz J."/>
            <person name="Larimer F."/>
            <person name="Land M."/>
            <person name="Hauser L."/>
            <person name="Kyrpides N."/>
            <person name="Kim E."/>
            <person name="Stahl D."/>
            <person name="Richardson P."/>
        </authorList>
    </citation>
    <scope>NUCLEOTIDE SEQUENCE [LARGE SCALE GENOMIC DNA]</scope>
    <source>
        <strain evidence="5">EF01-2</strain>
    </source>
</reference>
<dbReference type="eggNOG" id="COG0399">
    <property type="taxonomic scope" value="Bacteria"/>
</dbReference>
<organism evidence="4 5">
    <name type="scientific">Verminephrobacter eiseniae (strain EF01-2)</name>
    <dbReference type="NCBI Taxonomy" id="391735"/>
    <lineage>
        <taxon>Bacteria</taxon>
        <taxon>Pseudomonadati</taxon>
        <taxon>Pseudomonadota</taxon>
        <taxon>Betaproteobacteria</taxon>
        <taxon>Burkholderiales</taxon>
        <taxon>Comamonadaceae</taxon>
        <taxon>Verminephrobacter</taxon>
    </lineage>
</organism>
<keyword evidence="5" id="KW-1185">Reference proteome</keyword>